<dbReference type="GO" id="GO:0010181">
    <property type="term" value="F:FMN binding"/>
    <property type="evidence" value="ECO:0007669"/>
    <property type="project" value="TreeGrafter"/>
</dbReference>
<feature type="domain" description="NADPH-dependent FMN reductase-like" evidence="1">
    <location>
        <begin position="22"/>
        <end position="167"/>
    </location>
</feature>
<dbReference type="GO" id="GO:0005829">
    <property type="term" value="C:cytosol"/>
    <property type="evidence" value="ECO:0007669"/>
    <property type="project" value="TreeGrafter"/>
</dbReference>
<dbReference type="InterPro" id="IPR005025">
    <property type="entry name" value="FMN_Rdtase-like_dom"/>
</dbReference>
<protein>
    <submittedName>
        <fullName evidence="2">NAD(P)H-dependent FMN reductase</fullName>
    </submittedName>
</protein>
<dbReference type="InterPro" id="IPR029039">
    <property type="entry name" value="Flavoprotein-like_sf"/>
</dbReference>
<evidence type="ECO:0000313" key="2">
    <source>
        <dbReference type="EMBL" id="PTM48058.1"/>
    </source>
</evidence>
<gene>
    <name evidence="2" type="ORF">C8J24_1467</name>
</gene>
<dbReference type="EMBL" id="PZZN01000001">
    <property type="protein sequence ID" value="PTM48058.1"/>
    <property type="molecule type" value="Genomic_DNA"/>
</dbReference>
<dbReference type="Pfam" id="PF03358">
    <property type="entry name" value="FMN_red"/>
    <property type="match status" value="1"/>
</dbReference>
<dbReference type="AlphaFoldDB" id="A0A2T4YW78"/>
<dbReference type="Gene3D" id="3.40.50.360">
    <property type="match status" value="1"/>
</dbReference>
<keyword evidence="3" id="KW-1185">Reference proteome</keyword>
<sequence length="207" mass="21821">MMFEQGDTVAATDSLSPSLPLVVGIGGTIGGVSSTERALRIALDSVERHGYRTQMFGGADMARLPLYDPKATERTEDERAFVAAVRAASAVIIASPGYHGSISGVVKNALDLLEETARDPERPYLADMPVGLIATAYGWQATGSTIAALRSIVHALRGWPTPFAAAINTQVTKFDAEGGASDPAVLEQLRLVGRQVARFAPLSEPAN</sequence>
<evidence type="ECO:0000259" key="1">
    <source>
        <dbReference type="Pfam" id="PF03358"/>
    </source>
</evidence>
<comment type="caution">
    <text evidence="2">The sequence shown here is derived from an EMBL/GenBank/DDBJ whole genome shotgun (WGS) entry which is preliminary data.</text>
</comment>
<evidence type="ECO:0000313" key="3">
    <source>
        <dbReference type="Proteomes" id="UP000240996"/>
    </source>
</evidence>
<dbReference type="GO" id="GO:0016491">
    <property type="term" value="F:oxidoreductase activity"/>
    <property type="evidence" value="ECO:0007669"/>
    <property type="project" value="InterPro"/>
</dbReference>
<dbReference type="PANTHER" id="PTHR30543">
    <property type="entry name" value="CHROMATE REDUCTASE"/>
    <property type="match status" value="1"/>
</dbReference>
<dbReference type="PANTHER" id="PTHR30543:SF21">
    <property type="entry name" value="NAD(P)H-DEPENDENT FMN REDUCTASE LOT6"/>
    <property type="match status" value="1"/>
</dbReference>
<proteinExistence type="predicted"/>
<name>A0A2T4YW78_9SPHN</name>
<accession>A0A2T4YW78</accession>
<dbReference type="Proteomes" id="UP000240996">
    <property type="component" value="Unassembled WGS sequence"/>
</dbReference>
<organism evidence="2 3">
    <name type="scientific">Sphingomonas aerolata</name>
    <dbReference type="NCBI Taxonomy" id="185951"/>
    <lineage>
        <taxon>Bacteria</taxon>
        <taxon>Pseudomonadati</taxon>
        <taxon>Pseudomonadota</taxon>
        <taxon>Alphaproteobacteria</taxon>
        <taxon>Sphingomonadales</taxon>
        <taxon>Sphingomonadaceae</taxon>
        <taxon>Sphingomonas</taxon>
    </lineage>
</organism>
<dbReference type="InterPro" id="IPR050712">
    <property type="entry name" value="NAD(P)H-dep_reductase"/>
</dbReference>
<dbReference type="SUPFAM" id="SSF52218">
    <property type="entry name" value="Flavoproteins"/>
    <property type="match status" value="1"/>
</dbReference>
<reference evidence="2 3" key="1">
    <citation type="submission" date="2018-04" db="EMBL/GenBank/DDBJ databases">
        <title>Genomic Encyclopedia of Type Strains, Phase III (KMG-III): the genomes of soil and plant-associated and newly described type strains.</title>
        <authorList>
            <person name="Whitman W."/>
        </authorList>
    </citation>
    <scope>NUCLEOTIDE SEQUENCE [LARGE SCALE GENOMIC DNA]</scope>
    <source>
        <strain evidence="2 3">NW12</strain>
    </source>
</reference>